<protein>
    <submittedName>
        <fullName evidence="7">Uncharacterized protein</fullName>
    </submittedName>
</protein>
<dbReference type="GO" id="GO:0016020">
    <property type="term" value="C:membrane"/>
    <property type="evidence" value="ECO:0007669"/>
    <property type="project" value="UniProtKB-SubCell"/>
</dbReference>
<sequence>MQTAVDCKGSSSIKSTTTTTTTNASLDATSRNVDIYTTTPGGSVADNGGESNILRHRGNISHAIEMMDRKNGSIHYMESDEYLGSNVKCMSVTPSPSPQSSPSKQYKPKVEPLPIITAAAAAAAAAAIIIKDDLENACNTANGSDSSSSKSNSNSNSASTTSSVINTPTLVRNGNAFKPEANSKGITISSYEQDEENQAIVTGIVTTTATAAAAATTTTTTIRENTQLLSINTKTLPIVVTSVDLKESPSSVFSSSSTSCISSSSSSGDTATTNSTNSSSISTTPASTTPASTTATPATISPTKSSSISGLLESELLQWQDMPQYLQFNPYVLKGYRPLQTFKGCLLSLFYWHNETINILTHGK</sequence>
<feature type="compositionally biased region" description="Polar residues" evidence="6">
    <location>
        <begin position="1"/>
        <end position="15"/>
    </location>
</feature>
<evidence type="ECO:0000313" key="7">
    <source>
        <dbReference type="EnsemblMetazoa" id="GBRI008088-PA"/>
    </source>
</evidence>
<dbReference type="Proteomes" id="UP000091820">
    <property type="component" value="Unassembled WGS sequence"/>
</dbReference>
<reference evidence="7" key="2">
    <citation type="submission" date="2020-05" db="UniProtKB">
        <authorList>
            <consortium name="EnsemblMetazoa"/>
        </authorList>
    </citation>
    <scope>IDENTIFICATION</scope>
    <source>
        <strain evidence="7">IAEA</strain>
    </source>
</reference>
<comment type="similarity">
    <text evidence="2">Belongs to the ADIPOR family.</text>
</comment>
<evidence type="ECO:0000256" key="5">
    <source>
        <dbReference type="ARBA" id="ARBA00023136"/>
    </source>
</evidence>
<feature type="region of interest" description="Disordered" evidence="6">
    <location>
        <begin position="140"/>
        <end position="167"/>
    </location>
</feature>
<proteinExistence type="inferred from homology"/>
<organism evidence="7 8">
    <name type="scientific">Glossina brevipalpis</name>
    <dbReference type="NCBI Taxonomy" id="37001"/>
    <lineage>
        <taxon>Eukaryota</taxon>
        <taxon>Metazoa</taxon>
        <taxon>Ecdysozoa</taxon>
        <taxon>Arthropoda</taxon>
        <taxon>Hexapoda</taxon>
        <taxon>Insecta</taxon>
        <taxon>Pterygota</taxon>
        <taxon>Neoptera</taxon>
        <taxon>Endopterygota</taxon>
        <taxon>Diptera</taxon>
        <taxon>Brachycera</taxon>
        <taxon>Muscomorpha</taxon>
        <taxon>Hippoboscoidea</taxon>
        <taxon>Glossinidae</taxon>
        <taxon>Glossina</taxon>
    </lineage>
</organism>
<dbReference type="AlphaFoldDB" id="A0A1A9W6K6"/>
<evidence type="ECO:0000256" key="3">
    <source>
        <dbReference type="ARBA" id="ARBA00022692"/>
    </source>
</evidence>
<keyword evidence="5" id="KW-0472">Membrane</keyword>
<dbReference type="InterPro" id="IPR004254">
    <property type="entry name" value="AdipoR/HlyIII-related"/>
</dbReference>
<dbReference type="EnsemblMetazoa" id="GBRI008088-RA">
    <property type="protein sequence ID" value="GBRI008088-PA"/>
    <property type="gene ID" value="GBRI008088"/>
</dbReference>
<name>A0A1A9W6K6_9MUSC</name>
<accession>A0A1A9W6K6</accession>
<feature type="compositionally biased region" description="Low complexity" evidence="6">
    <location>
        <begin position="140"/>
        <end position="163"/>
    </location>
</feature>
<evidence type="ECO:0000256" key="2">
    <source>
        <dbReference type="ARBA" id="ARBA00007018"/>
    </source>
</evidence>
<keyword evidence="8" id="KW-1185">Reference proteome</keyword>
<keyword evidence="3" id="KW-0812">Transmembrane</keyword>
<dbReference type="STRING" id="37001.A0A1A9W6K6"/>
<evidence type="ECO:0000256" key="6">
    <source>
        <dbReference type="SAM" id="MobiDB-lite"/>
    </source>
</evidence>
<dbReference type="VEuPathDB" id="VectorBase:GBRI008088"/>
<feature type="region of interest" description="Disordered" evidence="6">
    <location>
        <begin position="249"/>
        <end position="306"/>
    </location>
</feature>
<reference evidence="8" key="1">
    <citation type="submission" date="2014-03" db="EMBL/GenBank/DDBJ databases">
        <authorList>
            <person name="Aksoy S."/>
            <person name="Warren W."/>
            <person name="Wilson R.K."/>
        </authorList>
    </citation>
    <scope>NUCLEOTIDE SEQUENCE [LARGE SCALE GENOMIC DNA]</scope>
    <source>
        <strain evidence="8">IAEA</strain>
    </source>
</reference>
<feature type="region of interest" description="Disordered" evidence="6">
    <location>
        <begin position="1"/>
        <end position="22"/>
    </location>
</feature>
<evidence type="ECO:0000313" key="8">
    <source>
        <dbReference type="Proteomes" id="UP000091820"/>
    </source>
</evidence>
<evidence type="ECO:0000256" key="4">
    <source>
        <dbReference type="ARBA" id="ARBA00022989"/>
    </source>
</evidence>
<comment type="subcellular location">
    <subcellularLocation>
        <location evidence="1">Membrane</location>
        <topology evidence="1">Multi-pass membrane protein</topology>
    </subcellularLocation>
</comment>
<keyword evidence="4" id="KW-1133">Transmembrane helix</keyword>
<dbReference type="GO" id="GO:0038023">
    <property type="term" value="F:signaling receptor activity"/>
    <property type="evidence" value="ECO:0007669"/>
    <property type="project" value="TreeGrafter"/>
</dbReference>
<evidence type="ECO:0000256" key="1">
    <source>
        <dbReference type="ARBA" id="ARBA00004141"/>
    </source>
</evidence>
<dbReference type="PANTHER" id="PTHR20855">
    <property type="entry name" value="ADIPOR/PROGESTIN RECEPTOR-RELATED"/>
    <property type="match status" value="1"/>
</dbReference>
<dbReference type="PANTHER" id="PTHR20855:SF138">
    <property type="entry name" value="PROGESTIN AND ADIPOQ RECEPTOR FAMILY MEMBER 4"/>
    <property type="match status" value="1"/>
</dbReference>